<keyword evidence="5" id="KW-0325">Glycoprotein</keyword>
<evidence type="ECO:0000256" key="1">
    <source>
        <dbReference type="ARBA" id="ARBA00022729"/>
    </source>
</evidence>
<reference evidence="6 7" key="1">
    <citation type="submission" date="2019-08" db="EMBL/GenBank/DDBJ databases">
        <title>In-depth cultivation of the pig gut microbiome towards novel bacterial diversity and tailored functional studies.</title>
        <authorList>
            <person name="Wylensek D."/>
            <person name="Hitch T.C.A."/>
            <person name="Clavel T."/>
        </authorList>
    </citation>
    <scope>NUCLEOTIDE SEQUENCE [LARGE SCALE GENOMIC DNA]</scope>
    <source>
        <strain evidence="6 7">WB03_NA08</strain>
    </source>
</reference>
<protein>
    <submittedName>
        <fullName evidence="6">Peptidase C45</fullName>
    </submittedName>
</protein>
<gene>
    <name evidence="6" type="ORF">FYJ24_02490</name>
</gene>
<evidence type="ECO:0000256" key="2">
    <source>
        <dbReference type="ARBA" id="ARBA00022801"/>
    </source>
</evidence>
<dbReference type="NCBIfam" id="NF040521">
    <property type="entry name" value="C45_proenzyme"/>
    <property type="match status" value="1"/>
</dbReference>
<name>A0A6N7VPI8_9ACTO</name>
<accession>A0A6N7VPI8</accession>
<sequence>MASLTKDQQQIVDQGTLSEINGWHHLKVKGNPYEIGFQHGYLLAPQYKDALRTYTAMTLECFGMEYSFFVEAATRMHKDKVPAYLMEELRGLAEGFTAAGVSTTVDDLLGWNAWMELTDYWWPTVAEKYSKNPPKGPRGSHCSGLVATGSATPDGKVVLAHESFDEFWSGQYFNVVLDITPDDGNRIVMQTVAGYLASMTDYYVTSAGLAITETTLAGFRGYDEKRVPEYVRARNAAQFGNDIDHWVELMNKDNNGGYANTWLLADANTGEIARYEEGLIYQKLDRTKDGTFFGCNAAFDPRIRNLECADVGFNDPRQQTGARRQRFMQLLEQYHGKIDVEMAKKILADTYDPYLGYQNPSSRGICSHYDVDPQYYADDPTAVWNVPFYPAGSVDGKAVGAKEILAMQMWGRYGRADGVEFDADEFLREHPLWNWQEGYLKTRPSQPWTLFV</sequence>
<dbReference type="GO" id="GO:0004620">
    <property type="term" value="F:phospholipase activity"/>
    <property type="evidence" value="ECO:0007669"/>
    <property type="project" value="InterPro"/>
</dbReference>
<proteinExistence type="predicted"/>
<dbReference type="RefSeq" id="WP_154543236.1">
    <property type="nucleotide sequence ID" value="NZ_VULO01000002.1"/>
</dbReference>
<dbReference type="Proteomes" id="UP000470875">
    <property type="component" value="Unassembled WGS sequence"/>
</dbReference>
<dbReference type="GO" id="GO:0016042">
    <property type="term" value="P:lipid catabolic process"/>
    <property type="evidence" value="ECO:0007669"/>
    <property type="project" value="UniProtKB-KW"/>
</dbReference>
<organism evidence="6 7">
    <name type="scientific">Scrofimicrobium canadense</name>
    <dbReference type="NCBI Taxonomy" id="2652290"/>
    <lineage>
        <taxon>Bacteria</taxon>
        <taxon>Bacillati</taxon>
        <taxon>Actinomycetota</taxon>
        <taxon>Actinomycetes</taxon>
        <taxon>Actinomycetales</taxon>
        <taxon>Actinomycetaceae</taxon>
        <taxon>Scrofimicrobium</taxon>
    </lineage>
</organism>
<keyword evidence="3" id="KW-0442">Lipid degradation</keyword>
<dbReference type="Gene3D" id="3.60.60.30">
    <property type="match status" value="1"/>
</dbReference>
<evidence type="ECO:0000313" key="6">
    <source>
        <dbReference type="EMBL" id="MSS83649.1"/>
    </source>
</evidence>
<dbReference type="PANTHER" id="PTHR12370">
    <property type="entry name" value="PHOSPHOLIPASE B-RELATED"/>
    <property type="match status" value="1"/>
</dbReference>
<evidence type="ECO:0000256" key="5">
    <source>
        <dbReference type="ARBA" id="ARBA00023180"/>
    </source>
</evidence>
<evidence type="ECO:0000256" key="3">
    <source>
        <dbReference type="ARBA" id="ARBA00022963"/>
    </source>
</evidence>
<dbReference type="EMBL" id="VULO01000002">
    <property type="protein sequence ID" value="MSS83649.1"/>
    <property type="molecule type" value="Genomic_DNA"/>
</dbReference>
<dbReference type="AlphaFoldDB" id="A0A6N7VPI8"/>
<dbReference type="Pfam" id="PF04916">
    <property type="entry name" value="Phospholip_B"/>
    <property type="match status" value="1"/>
</dbReference>
<keyword evidence="7" id="KW-1185">Reference proteome</keyword>
<dbReference type="InterPro" id="IPR007000">
    <property type="entry name" value="PLipase_B-like"/>
</dbReference>
<dbReference type="InterPro" id="IPR047794">
    <property type="entry name" value="C45_proenzyme-like"/>
</dbReference>
<keyword evidence="2" id="KW-0378">Hydrolase</keyword>
<comment type="caution">
    <text evidence="6">The sequence shown here is derived from an EMBL/GenBank/DDBJ whole genome shotgun (WGS) entry which is preliminary data.</text>
</comment>
<evidence type="ECO:0000313" key="7">
    <source>
        <dbReference type="Proteomes" id="UP000470875"/>
    </source>
</evidence>
<evidence type="ECO:0000256" key="4">
    <source>
        <dbReference type="ARBA" id="ARBA00023098"/>
    </source>
</evidence>
<keyword evidence="1" id="KW-0732">Signal</keyword>
<keyword evidence="4" id="KW-0443">Lipid metabolism</keyword>